<reference evidence="1 2" key="1">
    <citation type="journal article" date="2014" name="Genome Announc.">
        <title>Draft Genome Sequences of Marine Flavobacterium Algibacter lectus Strains SS8 and NR4.</title>
        <authorList>
            <person name="Takatani N."/>
            <person name="Nakanishi M."/>
            <person name="Meirelles P."/>
            <person name="Mino S."/>
            <person name="Suda W."/>
            <person name="Oshima K."/>
            <person name="Hattori M."/>
            <person name="Ohkuma M."/>
            <person name="Hosokawa M."/>
            <person name="Miyashita K."/>
            <person name="Thompson F.L."/>
            <person name="Niwa A."/>
            <person name="Sawabe T."/>
            <person name="Sawabe T."/>
        </authorList>
    </citation>
    <scope>NUCLEOTIDE SEQUENCE [LARGE SCALE GENOMIC DNA]</scope>
    <source>
        <strain evidence="2">JCM19274</strain>
    </source>
</reference>
<dbReference type="AlphaFoldDB" id="A0A090WU23"/>
<proteinExistence type="predicted"/>
<sequence length="64" mass="7313">MSGHIDETANKDWYDTLDIFRTRVIVGQNGKLFSEISGGDEFMSDHILDIETEERKIKGMSYDG</sequence>
<gene>
    <name evidence="1" type="ORF">JCM19274_771</name>
</gene>
<name>A0A090WU23_9FLAO</name>
<accession>A0A090WU23</accession>
<protein>
    <submittedName>
        <fullName evidence="1">Uncharacterized protein</fullName>
    </submittedName>
</protein>
<organism evidence="1 2">
    <name type="scientific">Algibacter lectus</name>
    <dbReference type="NCBI Taxonomy" id="221126"/>
    <lineage>
        <taxon>Bacteria</taxon>
        <taxon>Pseudomonadati</taxon>
        <taxon>Bacteroidota</taxon>
        <taxon>Flavobacteriia</taxon>
        <taxon>Flavobacteriales</taxon>
        <taxon>Flavobacteriaceae</taxon>
        <taxon>Algibacter</taxon>
    </lineage>
</organism>
<dbReference type="EMBL" id="BBNU01000010">
    <property type="protein sequence ID" value="GAL80481.1"/>
    <property type="molecule type" value="Genomic_DNA"/>
</dbReference>
<evidence type="ECO:0000313" key="2">
    <source>
        <dbReference type="Proteomes" id="UP000029643"/>
    </source>
</evidence>
<evidence type="ECO:0000313" key="1">
    <source>
        <dbReference type="EMBL" id="GAL80481.1"/>
    </source>
</evidence>
<dbReference type="Proteomes" id="UP000029643">
    <property type="component" value="Unassembled WGS sequence"/>
</dbReference>
<comment type="caution">
    <text evidence="1">The sequence shown here is derived from an EMBL/GenBank/DDBJ whole genome shotgun (WGS) entry which is preliminary data.</text>
</comment>